<keyword evidence="6" id="KW-0406">Ion transport</keyword>
<organism evidence="13 14">
    <name type="scientific">Vibrio aestuarianus</name>
    <dbReference type="NCBI Taxonomy" id="28171"/>
    <lineage>
        <taxon>Bacteria</taxon>
        <taxon>Pseudomonadati</taxon>
        <taxon>Pseudomonadota</taxon>
        <taxon>Gammaproteobacteria</taxon>
        <taxon>Vibrionales</taxon>
        <taxon>Vibrionaceae</taxon>
        <taxon>Vibrio</taxon>
    </lineage>
</organism>
<dbReference type="EMBL" id="JAKNAP010000070">
    <property type="protein sequence ID" value="MDE1358562.1"/>
    <property type="molecule type" value="Genomic_DNA"/>
</dbReference>
<dbReference type="InterPro" id="IPR050330">
    <property type="entry name" value="Bact_OuterMem_StrucFunc"/>
</dbReference>
<evidence type="ECO:0000256" key="4">
    <source>
        <dbReference type="ARBA" id="ARBA00022452"/>
    </source>
</evidence>
<keyword evidence="4" id="KW-1134">Transmembrane beta strand</keyword>
<dbReference type="GO" id="GO:0015288">
    <property type="term" value="F:porin activity"/>
    <property type="evidence" value="ECO:0007669"/>
    <property type="project" value="UniProtKB-KW"/>
</dbReference>
<dbReference type="PROSITE" id="PS51123">
    <property type="entry name" value="OMPA_2"/>
    <property type="match status" value="1"/>
</dbReference>
<dbReference type="SUPFAM" id="SSF56925">
    <property type="entry name" value="OMPA-like"/>
    <property type="match status" value="1"/>
</dbReference>
<evidence type="ECO:0000256" key="5">
    <source>
        <dbReference type="ARBA" id="ARBA00022692"/>
    </source>
</evidence>
<keyword evidence="8 10" id="KW-0472">Membrane</keyword>
<gene>
    <name evidence="13" type="ORF">L9W73_14785</name>
</gene>
<dbReference type="PANTHER" id="PTHR30329:SF21">
    <property type="entry name" value="LIPOPROTEIN YIAD-RELATED"/>
    <property type="match status" value="1"/>
</dbReference>
<sequence length="330" mass="36744">MKKSIFIFTSFSAVSCLAQPYLGVQTGLSHYEDACLKSASSCKDDVLGYGIFAGYNFSQSWAMEIGVLSYGEPQANYPSNKVSARIWGGDSSIIGYYPLAQNWQLFGRLGATWLAVDKSNDKRSTEIDPLVGVGIRYSPPRGWALHSEYRFIDGVGNSQTQQADLHALFVGFSINFDLFNKSEQKSDTHTTARPVTIDTTETKVISTHDSLSVVHNKTLFTFNSAKLENTPLLSQLLDDIQNHPDRAILVEGHTDDVGDEAYNLRLSVQRAKAVADFFIQNGVEQNRIKVIGLGETQPIATNHYEDGRQKNRRVEITFPYKTNQIETGKQ</sequence>
<feature type="chain" id="PRO_5040833629" evidence="11">
    <location>
        <begin position="19"/>
        <end position="330"/>
    </location>
</feature>
<proteinExistence type="inferred from homology"/>
<dbReference type="GO" id="GO:0006811">
    <property type="term" value="P:monoatomic ion transport"/>
    <property type="evidence" value="ECO:0007669"/>
    <property type="project" value="UniProtKB-KW"/>
</dbReference>
<evidence type="ECO:0000256" key="11">
    <source>
        <dbReference type="SAM" id="SignalP"/>
    </source>
</evidence>
<dbReference type="Pfam" id="PF01389">
    <property type="entry name" value="OmpA_membrane"/>
    <property type="match status" value="1"/>
</dbReference>
<dbReference type="GO" id="GO:0009279">
    <property type="term" value="C:cell outer membrane"/>
    <property type="evidence" value="ECO:0007669"/>
    <property type="project" value="UniProtKB-SubCell"/>
</dbReference>
<dbReference type="InterPro" id="IPR036737">
    <property type="entry name" value="OmpA-like_sf"/>
</dbReference>
<dbReference type="InterPro" id="IPR006665">
    <property type="entry name" value="OmpA-like"/>
</dbReference>
<evidence type="ECO:0000259" key="12">
    <source>
        <dbReference type="PROSITE" id="PS51123"/>
    </source>
</evidence>
<evidence type="ECO:0000256" key="1">
    <source>
        <dbReference type="ARBA" id="ARBA00004571"/>
    </source>
</evidence>
<dbReference type="SUPFAM" id="SSF103088">
    <property type="entry name" value="OmpA-like"/>
    <property type="match status" value="1"/>
</dbReference>
<keyword evidence="5" id="KW-0812">Transmembrane</keyword>
<keyword evidence="9" id="KW-0998">Cell outer membrane</keyword>
<evidence type="ECO:0000313" key="13">
    <source>
        <dbReference type="EMBL" id="MDE1358562.1"/>
    </source>
</evidence>
<name>A0A9X4J1H0_9VIBR</name>
<dbReference type="PANTHER" id="PTHR30329">
    <property type="entry name" value="STATOR ELEMENT OF FLAGELLAR MOTOR COMPLEX"/>
    <property type="match status" value="1"/>
</dbReference>
<keyword evidence="3" id="KW-0813">Transport</keyword>
<comment type="similarity">
    <text evidence="2">Belongs to the outer membrane OOP (TC 1.B.6) superfamily. OmpA family.</text>
</comment>
<dbReference type="GO" id="GO:0046930">
    <property type="term" value="C:pore complex"/>
    <property type="evidence" value="ECO:0007669"/>
    <property type="project" value="UniProtKB-KW"/>
</dbReference>
<evidence type="ECO:0000256" key="7">
    <source>
        <dbReference type="ARBA" id="ARBA00023114"/>
    </source>
</evidence>
<dbReference type="CDD" id="cd07185">
    <property type="entry name" value="OmpA_C-like"/>
    <property type="match status" value="1"/>
</dbReference>
<dbReference type="Gene3D" id="2.40.160.20">
    <property type="match status" value="1"/>
</dbReference>
<dbReference type="RefSeq" id="WP_176246848.1">
    <property type="nucleotide sequence ID" value="NZ_JAAKZK010000085.1"/>
</dbReference>
<keyword evidence="7" id="KW-0626">Porin</keyword>
<comment type="subcellular location">
    <subcellularLocation>
        <location evidence="1">Cell outer membrane</location>
        <topology evidence="1">Multi-pass membrane protein</topology>
    </subcellularLocation>
</comment>
<evidence type="ECO:0000256" key="9">
    <source>
        <dbReference type="ARBA" id="ARBA00023237"/>
    </source>
</evidence>
<keyword evidence="11" id="KW-0732">Signal</keyword>
<evidence type="ECO:0000256" key="6">
    <source>
        <dbReference type="ARBA" id="ARBA00023065"/>
    </source>
</evidence>
<dbReference type="Gene3D" id="3.30.1330.60">
    <property type="entry name" value="OmpA-like domain"/>
    <property type="match status" value="1"/>
</dbReference>
<evidence type="ECO:0000256" key="2">
    <source>
        <dbReference type="ARBA" id="ARBA00005710"/>
    </source>
</evidence>
<evidence type="ECO:0000256" key="8">
    <source>
        <dbReference type="ARBA" id="ARBA00023136"/>
    </source>
</evidence>
<dbReference type="PROSITE" id="PS51257">
    <property type="entry name" value="PROKAR_LIPOPROTEIN"/>
    <property type="match status" value="1"/>
</dbReference>
<comment type="caution">
    <text evidence="13">The sequence shown here is derived from an EMBL/GenBank/DDBJ whole genome shotgun (WGS) entry which is preliminary data.</text>
</comment>
<evidence type="ECO:0000256" key="10">
    <source>
        <dbReference type="PROSITE-ProRule" id="PRU00473"/>
    </source>
</evidence>
<protein>
    <submittedName>
        <fullName evidence="13">OmpA family protein</fullName>
    </submittedName>
</protein>
<dbReference type="PRINTS" id="PR01021">
    <property type="entry name" value="OMPADOMAIN"/>
</dbReference>
<dbReference type="InterPro" id="IPR011250">
    <property type="entry name" value="OMP/PagP_B-barrel"/>
</dbReference>
<dbReference type="InterPro" id="IPR000498">
    <property type="entry name" value="OmpA-like_TM_dom"/>
</dbReference>
<dbReference type="Proteomes" id="UP001140973">
    <property type="component" value="Unassembled WGS sequence"/>
</dbReference>
<evidence type="ECO:0000313" key="14">
    <source>
        <dbReference type="Proteomes" id="UP001140973"/>
    </source>
</evidence>
<feature type="domain" description="OmpA-like" evidence="12">
    <location>
        <begin position="207"/>
        <end position="322"/>
    </location>
</feature>
<evidence type="ECO:0000256" key="3">
    <source>
        <dbReference type="ARBA" id="ARBA00022448"/>
    </source>
</evidence>
<dbReference type="Pfam" id="PF00691">
    <property type="entry name" value="OmpA"/>
    <property type="match status" value="1"/>
</dbReference>
<dbReference type="InterPro" id="IPR006664">
    <property type="entry name" value="OMP_bac"/>
</dbReference>
<accession>A0A9X4J1H0</accession>
<feature type="signal peptide" evidence="11">
    <location>
        <begin position="1"/>
        <end position="18"/>
    </location>
</feature>
<reference evidence="13" key="1">
    <citation type="submission" date="2022-02" db="EMBL/GenBank/DDBJ databases">
        <title>Emergence and expansion in Europe of a Vibrio aestuarianus clonal complex pathogenic for oysters.</title>
        <authorList>
            <person name="Mesnil A."/>
            <person name="Travers M.-A."/>
        </authorList>
    </citation>
    <scope>NUCLEOTIDE SEQUENCE</scope>
    <source>
        <strain evidence="13">151-ITT-15-cp-1</strain>
    </source>
</reference>
<dbReference type="AlphaFoldDB" id="A0A9X4J1H0"/>